<dbReference type="AlphaFoldDB" id="A0A6J4L0R7"/>
<evidence type="ECO:0000256" key="2">
    <source>
        <dbReference type="ARBA" id="ARBA00022679"/>
    </source>
</evidence>
<evidence type="ECO:0000259" key="3">
    <source>
        <dbReference type="Pfam" id="PF13649"/>
    </source>
</evidence>
<dbReference type="Gene3D" id="3.40.50.150">
    <property type="entry name" value="Vaccinia Virus protein VP39"/>
    <property type="match status" value="1"/>
</dbReference>
<dbReference type="InterPro" id="IPR041698">
    <property type="entry name" value="Methyltransf_25"/>
</dbReference>
<sequence>MRNLHEQNRLSWNAATAAHNSHKGDQAAFFRAGGDTLFPEELELLGELEGRDLLHLQCNAGQDTLSLARRGARATGVDISDEAVRFARELSAASGIAATFERADVYDWLDAAAHEGRSFDVVFSSYGTVVWLSDLGAWARGIAGVLRPGGRFVLVEFHPAAMMLGQDLRPKWPYSSAGAPIESREGVGDYVAGSGDGLLHGATYEPGVEDFQNPQPSWEFAWGIADVATALLDAGLALEALREWPFSNGCVFYPDMRQDGRRFYAAPGTPDLPLMFGVAARR</sequence>
<dbReference type="PANTHER" id="PTHR43861:SF1">
    <property type="entry name" value="TRANS-ACONITATE 2-METHYLTRANSFERASE"/>
    <property type="match status" value="1"/>
</dbReference>
<evidence type="ECO:0000313" key="4">
    <source>
        <dbReference type="EMBL" id="CAA9320894.1"/>
    </source>
</evidence>
<protein>
    <submittedName>
        <fullName evidence="4">Methyltransferase</fullName>
        <ecNumber evidence="4">2.1.1.-</ecNumber>
    </submittedName>
</protein>
<keyword evidence="1 4" id="KW-0489">Methyltransferase</keyword>
<keyword evidence="2 4" id="KW-0808">Transferase</keyword>
<dbReference type="GO" id="GO:0032259">
    <property type="term" value="P:methylation"/>
    <property type="evidence" value="ECO:0007669"/>
    <property type="project" value="UniProtKB-KW"/>
</dbReference>
<dbReference type="SUPFAM" id="SSF53335">
    <property type="entry name" value="S-adenosyl-L-methionine-dependent methyltransferases"/>
    <property type="match status" value="1"/>
</dbReference>
<organism evidence="4">
    <name type="scientific">uncultured Gemmatimonadota bacterium</name>
    <dbReference type="NCBI Taxonomy" id="203437"/>
    <lineage>
        <taxon>Bacteria</taxon>
        <taxon>Pseudomonadati</taxon>
        <taxon>Gemmatimonadota</taxon>
        <taxon>environmental samples</taxon>
    </lineage>
</organism>
<name>A0A6J4L0R7_9BACT</name>
<dbReference type="Pfam" id="PF13649">
    <property type="entry name" value="Methyltransf_25"/>
    <property type="match status" value="1"/>
</dbReference>
<accession>A0A6J4L0R7</accession>
<evidence type="ECO:0000256" key="1">
    <source>
        <dbReference type="ARBA" id="ARBA00022603"/>
    </source>
</evidence>
<reference evidence="4" key="1">
    <citation type="submission" date="2020-02" db="EMBL/GenBank/DDBJ databases">
        <authorList>
            <person name="Meier V. D."/>
        </authorList>
    </citation>
    <scope>NUCLEOTIDE SEQUENCE</scope>
    <source>
        <strain evidence="4">AVDCRST_MAG68</strain>
    </source>
</reference>
<feature type="domain" description="Methyltransferase" evidence="3">
    <location>
        <begin position="54"/>
        <end position="150"/>
    </location>
</feature>
<dbReference type="EMBL" id="CADCTW010000093">
    <property type="protein sequence ID" value="CAA9320894.1"/>
    <property type="molecule type" value="Genomic_DNA"/>
</dbReference>
<dbReference type="EC" id="2.1.1.-" evidence="4"/>
<dbReference type="InterPro" id="IPR029063">
    <property type="entry name" value="SAM-dependent_MTases_sf"/>
</dbReference>
<proteinExistence type="predicted"/>
<dbReference type="CDD" id="cd02440">
    <property type="entry name" value="AdoMet_MTases"/>
    <property type="match status" value="1"/>
</dbReference>
<gene>
    <name evidence="4" type="ORF">AVDCRST_MAG68-1855</name>
</gene>
<dbReference type="PANTHER" id="PTHR43861">
    <property type="entry name" value="TRANS-ACONITATE 2-METHYLTRANSFERASE-RELATED"/>
    <property type="match status" value="1"/>
</dbReference>
<dbReference type="GO" id="GO:0008168">
    <property type="term" value="F:methyltransferase activity"/>
    <property type="evidence" value="ECO:0007669"/>
    <property type="project" value="UniProtKB-KW"/>
</dbReference>